<evidence type="ECO:0000256" key="6">
    <source>
        <dbReference type="SAM" id="SignalP"/>
    </source>
</evidence>
<dbReference type="Pfam" id="PF00386">
    <property type="entry name" value="C1q"/>
    <property type="match status" value="1"/>
</dbReference>
<comment type="subcellular location">
    <subcellularLocation>
        <location evidence="1">Secreted</location>
    </subcellularLocation>
</comment>
<evidence type="ECO:0000313" key="9">
    <source>
        <dbReference type="Proteomes" id="UP000242188"/>
    </source>
</evidence>
<evidence type="ECO:0000256" key="1">
    <source>
        <dbReference type="ARBA" id="ARBA00004613"/>
    </source>
</evidence>
<feature type="region of interest" description="Disordered" evidence="5">
    <location>
        <begin position="89"/>
        <end position="116"/>
    </location>
</feature>
<accession>A0A210PIZ3</accession>
<dbReference type="PANTHER" id="PTHR22923:SF116">
    <property type="entry name" value="C1Q DOMAIN-CONTAINING PROTEIN"/>
    <property type="match status" value="1"/>
</dbReference>
<dbReference type="GO" id="GO:0005576">
    <property type="term" value="C:extracellular region"/>
    <property type="evidence" value="ECO:0007669"/>
    <property type="project" value="UniProtKB-SubCell"/>
</dbReference>
<dbReference type="EMBL" id="NEDP02076616">
    <property type="protein sequence ID" value="OWF36461.1"/>
    <property type="molecule type" value="Genomic_DNA"/>
</dbReference>
<dbReference type="SMART" id="SM00110">
    <property type="entry name" value="C1Q"/>
    <property type="match status" value="1"/>
</dbReference>
<gene>
    <name evidence="8" type="ORF">KP79_PYT16803</name>
</gene>
<evidence type="ECO:0000259" key="7">
    <source>
        <dbReference type="PROSITE" id="PS50871"/>
    </source>
</evidence>
<dbReference type="PANTHER" id="PTHR22923">
    <property type="entry name" value="CEREBELLIN-RELATED"/>
    <property type="match status" value="1"/>
</dbReference>
<protein>
    <submittedName>
        <fullName evidence="8">Complement C1q-like protein 4</fullName>
    </submittedName>
</protein>
<sequence length="282" mass="31050">MSPHGQRERYLGVVFLSLTLLTQCQGLTTVDPGSRNNDVTTLIRIVSELTDRVQVLETARTNVQVEIDNLEDKTENLQRQLGKCKMEQNPLDEDFTPIPNIAGDKGNGANETKTNTKRTPDALTKVRGAQEMTGRERISGEKTDRVGILEGMVAFYARLTSNVNNVMVDYTIKFGTVVTNRGGGYNPTTGAFTCPQPGMYVFSWTTALGSTGMVETEITRNGISSGTGVIKSMHESGAKDTNMVLLELSLGDVVLIRVWYISSPSAITLWDHRTYFSGFLLR</sequence>
<proteinExistence type="predicted"/>
<feature type="chain" id="PRO_5013256293" evidence="6">
    <location>
        <begin position="27"/>
        <end position="282"/>
    </location>
</feature>
<organism evidence="8 9">
    <name type="scientific">Mizuhopecten yessoensis</name>
    <name type="common">Japanese scallop</name>
    <name type="synonym">Patinopecten yessoensis</name>
    <dbReference type="NCBI Taxonomy" id="6573"/>
    <lineage>
        <taxon>Eukaryota</taxon>
        <taxon>Metazoa</taxon>
        <taxon>Spiralia</taxon>
        <taxon>Lophotrochozoa</taxon>
        <taxon>Mollusca</taxon>
        <taxon>Bivalvia</taxon>
        <taxon>Autobranchia</taxon>
        <taxon>Pteriomorphia</taxon>
        <taxon>Pectinida</taxon>
        <taxon>Pectinoidea</taxon>
        <taxon>Pectinidae</taxon>
        <taxon>Mizuhopecten</taxon>
    </lineage>
</organism>
<dbReference type="Proteomes" id="UP000242188">
    <property type="component" value="Unassembled WGS sequence"/>
</dbReference>
<evidence type="ECO:0000313" key="8">
    <source>
        <dbReference type="EMBL" id="OWF36461.1"/>
    </source>
</evidence>
<dbReference type="SUPFAM" id="SSF49842">
    <property type="entry name" value="TNF-like"/>
    <property type="match status" value="1"/>
</dbReference>
<reference evidence="8 9" key="1">
    <citation type="journal article" date="2017" name="Nat. Ecol. Evol.">
        <title>Scallop genome provides insights into evolution of bilaterian karyotype and development.</title>
        <authorList>
            <person name="Wang S."/>
            <person name="Zhang J."/>
            <person name="Jiao W."/>
            <person name="Li J."/>
            <person name="Xun X."/>
            <person name="Sun Y."/>
            <person name="Guo X."/>
            <person name="Huan P."/>
            <person name="Dong B."/>
            <person name="Zhang L."/>
            <person name="Hu X."/>
            <person name="Sun X."/>
            <person name="Wang J."/>
            <person name="Zhao C."/>
            <person name="Wang Y."/>
            <person name="Wang D."/>
            <person name="Huang X."/>
            <person name="Wang R."/>
            <person name="Lv J."/>
            <person name="Li Y."/>
            <person name="Zhang Z."/>
            <person name="Liu B."/>
            <person name="Lu W."/>
            <person name="Hui Y."/>
            <person name="Liang J."/>
            <person name="Zhou Z."/>
            <person name="Hou R."/>
            <person name="Li X."/>
            <person name="Liu Y."/>
            <person name="Li H."/>
            <person name="Ning X."/>
            <person name="Lin Y."/>
            <person name="Zhao L."/>
            <person name="Xing Q."/>
            <person name="Dou J."/>
            <person name="Li Y."/>
            <person name="Mao J."/>
            <person name="Guo H."/>
            <person name="Dou H."/>
            <person name="Li T."/>
            <person name="Mu C."/>
            <person name="Jiang W."/>
            <person name="Fu Q."/>
            <person name="Fu X."/>
            <person name="Miao Y."/>
            <person name="Liu J."/>
            <person name="Yu Q."/>
            <person name="Li R."/>
            <person name="Liao H."/>
            <person name="Li X."/>
            <person name="Kong Y."/>
            <person name="Jiang Z."/>
            <person name="Chourrout D."/>
            <person name="Li R."/>
            <person name="Bao Z."/>
        </authorList>
    </citation>
    <scope>NUCLEOTIDE SEQUENCE [LARGE SCALE GENOMIC DNA]</scope>
    <source>
        <strain evidence="8 9">PY_sf001</strain>
    </source>
</reference>
<feature type="signal peptide" evidence="6">
    <location>
        <begin position="1"/>
        <end position="26"/>
    </location>
</feature>
<evidence type="ECO:0000256" key="2">
    <source>
        <dbReference type="ARBA" id="ARBA00022525"/>
    </source>
</evidence>
<evidence type="ECO:0000256" key="3">
    <source>
        <dbReference type="ARBA" id="ARBA00022729"/>
    </source>
</evidence>
<keyword evidence="9" id="KW-1185">Reference proteome</keyword>
<comment type="caution">
    <text evidence="8">The sequence shown here is derived from an EMBL/GenBank/DDBJ whole genome shotgun (WGS) entry which is preliminary data.</text>
</comment>
<feature type="coiled-coil region" evidence="4">
    <location>
        <begin position="53"/>
        <end position="87"/>
    </location>
</feature>
<dbReference type="InterPro" id="IPR050822">
    <property type="entry name" value="Cerebellin_Synaptic_Org"/>
</dbReference>
<feature type="domain" description="C1q" evidence="7">
    <location>
        <begin position="148"/>
        <end position="282"/>
    </location>
</feature>
<dbReference type="InterPro" id="IPR008983">
    <property type="entry name" value="Tumour_necrosis_fac-like_dom"/>
</dbReference>
<dbReference type="InterPro" id="IPR001073">
    <property type="entry name" value="C1q_dom"/>
</dbReference>
<keyword evidence="2" id="KW-0964">Secreted</keyword>
<keyword evidence="4" id="KW-0175">Coiled coil</keyword>
<dbReference type="PRINTS" id="PR00007">
    <property type="entry name" value="COMPLEMNTC1Q"/>
</dbReference>
<keyword evidence="3 6" id="KW-0732">Signal</keyword>
<name>A0A210PIZ3_MIZYE</name>
<dbReference type="PROSITE" id="PS50871">
    <property type="entry name" value="C1Q"/>
    <property type="match status" value="1"/>
</dbReference>
<dbReference type="Gene3D" id="2.60.120.40">
    <property type="match status" value="1"/>
</dbReference>
<evidence type="ECO:0000256" key="4">
    <source>
        <dbReference type="SAM" id="Coils"/>
    </source>
</evidence>
<evidence type="ECO:0000256" key="5">
    <source>
        <dbReference type="SAM" id="MobiDB-lite"/>
    </source>
</evidence>
<dbReference type="OrthoDB" id="6122317at2759"/>
<dbReference type="AlphaFoldDB" id="A0A210PIZ3"/>